<comment type="function">
    <text evidence="8">Acts as a component of the translation initiation factor 2B (eIF2B) complex, which catalyzes the exchange of GDP for GTP on the eukaryotic initiation factor 2 (eIF2) complex gamma subunit. Its guanine nucleotide exchange factor activity is repressed when bound to eIF2 complex phosphorylated on the alpha subunit, thereby limiting the amount of methionyl-initiator methionine tRNA available to the ribosome and consequently global translation is repressed.</text>
</comment>
<proteinExistence type="inferred from homology"/>
<dbReference type="GO" id="GO:0005829">
    <property type="term" value="C:cytosol"/>
    <property type="evidence" value="ECO:0007669"/>
    <property type="project" value="UniProtKB-SubCell"/>
</dbReference>
<evidence type="ECO:0000256" key="6">
    <source>
        <dbReference type="ARBA" id="ARBA00044196"/>
    </source>
</evidence>
<dbReference type="PANTHER" id="PTHR45989">
    <property type="entry name" value="TRANSLATION INITIATION FACTOR EIF-2B SUBUNIT GAMMA"/>
    <property type="match status" value="1"/>
</dbReference>
<dbReference type="GO" id="GO:0003743">
    <property type="term" value="F:translation initiation factor activity"/>
    <property type="evidence" value="ECO:0007669"/>
    <property type="project" value="UniProtKB-KW"/>
</dbReference>
<dbReference type="AlphaFoldDB" id="A0A3N4E8T4"/>
<dbReference type="EMBL" id="CP034073">
    <property type="protein sequence ID" value="AZG35696.1"/>
    <property type="molecule type" value="Genomic_DNA"/>
</dbReference>
<protein>
    <recommendedName>
        <fullName evidence="6">Translation initiation factor eIF2B subunit gamma</fullName>
    </recommendedName>
    <alternativeName>
        <fullName evidence="7">eIF2B GDP-GTP exchange factor subunit gamma</fullName>
    </alternativeName>
</protein>
<dbReference type="KEGG" id="spsr:EGC80_12905"/>
<keyword evidence="5" id="KW-0648">Protein biosynthesis</keyword>
<comment type="subcellular location">
    <subcellularLocation>
        <location evidence="1">Cytoplasm</location>
        <location evidence="1">Cytosol</location>
    </subcellularLocation>
</comment>
<keyword evidence="10" id="KW-0472">Membrane</keyword>
<evidence type="ECO:0000256" key="8">
    <source>
        <dbReference type="ARBA" id="ARBA00045373"/>
    </source>
</evidence>
<dbReference type="InterPro" id="IPR005835">
    <property type="entry name" value="NTP_transferase_dom"/>
</dbReference>
<dbReference type="Pfam" id="PF00483">
    <property type="entry name" value="NTP_transferase"/>
    <property type="match status" value="1"/>
</dbReference>
<comment type="subunit">
    <text evidence="9">Component of the translation initiation factor 2B (eIF2B) complex which is a heterodecamer of two sets of five different subunits: alpha, beta, gamma, delta and epsilon. Subunits alpha, beta and delta comprise a regulatory subcomplex and subunits epsilon and gamma comprise a catalytic subcomplex. Within the complex, the hexameric regulatory complex resides at the center, with the two heterodimeric catalytic subcomplexes bound on opposite sides.</text>
</comment>
<reference evidence="13" key="3">
    <citation type="submission" date="2018-11" db="EMBL/GenBank/DDBJ databases">
        <authorList>
            <person name="Hwang Y.J."/>
            <person name="Hwang C.Y."/>
        </authorList>
    </citation>
    <scope>NUCLEOTIDE SEQUENCE</scope>
    <source>
        <strain evidence="13">R106</strain>
    </source>
</reference>
<reference evidence="12 14" key="1">
    <citation type="submission" date="2018-11" db="EMBL/GenBank/DDBJ databases">
        <title>Shewanella sp. M2.</title>
        <authorList>
            <person name="Hwang Y.J."/>
            <person name="Hwang C.Y."/>
        </authorList>
    </citation>
    <scope>NUCLEOTIDE SEQUENCE [LARGE SCALE GENOMIC DNA]</scope>
    <source>
        <strain evidence="12 14">M2</strain>
    </source>
</reference>
<feature type="domain" description="Nucleotidyl transferase" evidence="11">
    <location>
        <begin position="3"/>
        <end position="126"/>
    </location>
</feature>
<evidence type="ECO:0000256" key="1">
    <source>
        <dbReference type="ARBA" id="ARBA00004514"/>
    </source>
</evidence>
<evidence type="ECO:0000256" key="2">
    <source>
        <dbReference type="ARBA" id="ARBA00007878"/>
    </source>
</evidence>
<dbReference type="SUPFAM" id="SSF53448">
    <property type="entry name" value="Nucleotide-diphospho-sugar transferases"/>
    <property type="match status" value="1"/>
</dbReference>
<keyword evidence="10" id="KW-1133">Transmembrane helix</keyword>
<dbReference type="Gene3D" id="2.160.10.10">
    <property type="entry name" value="Hexapeptide repeat proteins"/>
    <property type="match status" value="1"/>
</dbReference>
<dbReference type="InterPro" id="IPR051960">
    <property type="entry name" value="eIF2B_gamma"/>
</dbReference>
<dbReference type="OrthoDB" id="5557705at2"/>
<sequence length="457" mass="51153">MQAIIFANRSATELAPLNRQYCAALLPVANKAIIDYTLEDLAQAGITRAKLVIANNAAEIESHVANGARWNLTIEYFLSKPEEDIESVLKRMKLDPNQSLLVVRGDIVRTPCIRRFVEFAKQVKQAFVLASMSDLNPGLLMLPEGRLHGHNLNWPLAAPQKDNDKTINQVLHGMAFHLDSIDNFVAANHYIIKHVDTFGLKGRRVDSAQKNNQLRIEHQTQHPSFANQKTYGNIGANTYLNNQVKCHGAIVIGQHCYIDNSELSNSIVLPNTYIGNNLNVSNQIVSQDYIIDIAKNTWVKVNDPSLVSTCHLKVKKLTKVSFITRLVAALLILLTLPIMLISLLVACIQRPKHPIKRICVSNNQQQLISLIEIAINAPVLAKLPQLWLVVKGELLLFGASSLGHQHARYGVFGPVQILLNDTTPQEEIELVEMEFQPLSQLGYLRRLWQITHSINAR</sequence>
<dbReference type="GO" id="GO:0032045">
    <property type="term" value="C:guanyl-nucleotide exchange factor complex"/>
    <property type="evidence" value="ECO:0007669"/>
    <property type="project" value="TreeGrafter"/>
</dbReference>
<accession>A0A3N4E8T4</accession>
<evidence type="ECO:0000256" key="4">
    <source>
        <dbReference type="ARBA" id="ARBA00022540"/>
    </source>
</evidence>
<comment type="similarity">
    <text evidence="2">Belongs to the eIF-2B gamma/epsilon subunits family.</text>
</comment>
<name>A0A3N4E8T4_9GAMM</name>
<evidence type="ECO:0000313" key="13">
    <source>
        <dbReference type="EMBL" id="RPA30381.1"/>
    </source>
</evidence>
<evidence type="ECO:0000256" key="7">
    <source>
        <dbReference type="ARBA" id="ARBA00044229"/>
    </source>
</evidence>
<dbReference type="RefSeq" id="WP_124013388.1">
    <property type="nucleotide sequence ID" value="NZ_CP034073.1"/>
</dbReference>
<keyword evidence="14" id="KW-1185">Reference proteome</keyword>
<dbReference type="Gene3D" id="3.90.550.10">
    <property type="entry name" value="Spore Coat Polysaccharide Biosynthesis Protein SpsA, Chain A"/>
    <property type="match status" value="1"/>
</dbReference>
<keyword evidence="10" id="KW-0812">Transmembrane</keyword>
<dbReference type="PANTHER" id="PTHR45989:SF1">
    <property type="entry name" value="TRANSLATION INITIATION FACTOR EIF-2B SUBUNIT GAMMA"/>
    <property type="match status" value="1"/>
</dbReference>
<evidence type="ECO:0000256" key="9">
    <source>
        <dbReference type="ARBA" id="ARBA00046432"/>
    </source>
</evidence>
<dbReference type="GO" id="GO:0002183">
    <property type="term" value="P:cytoplasmic translational initiation"/>
    <property type="evidence" value="ECO:0007669"/>
    <property type="project" value="TreeGrafter"/>
</dbReference>
<keyword evidence="4" id="KW-0396">Initiation factor</keyword>
<organism evidence="13 15">
    <name type="scientific">Shewanella psychromarinicola</name>
    <dbReference type="NCBI Taxonomy" id="2487742"/>
    <lineage>
        <taxon>Bacteria</taxon>
        <taxon>Pseudomonadati</taxon>
        <taxon>Pseudomonadota</taxon>
        <taxon>Gammaproteobacteria</taxon>
        <taxon>Alteromonadales</taxon>
        <taxon>Shewanellaceae</taxon>
        <taxon>Shewanella</taxon>
    </lineage>
</organism>
<gene>
    <name evidence="13" type="ORF">EGC77_15105</name>
    <name evidence="12" type="ORF">EGC80_12905</name>
</gene>
<feature type="transmembrane region" description="Helical" evidence="10">
    <location>
        <begin position="326"/>
        <end position="348"/>
    </location>
</feature>
<reference evidence="15" key="2">
    <citation type="submission" date="2018-11" db="EMBL/GenBank/DDBJ databases">
        <title>Shewanella sp. R106.</title>
        <authorList>
            <person name="Hwang Y.J."/>
            <person name="Hwang C.Y."/>
        </authorList>
    </citation>
    <scope>NUCLEOTIDE SEQUENCE [LARGE SCALE GENOMIC DNA]</scope>
    <source>
        <strain evidence="15">R106</strain>
    </source>
</reference>
<dbReference type="InterPro" id="IPR029044">
    <property type="entry name" value="Nucleotide-diphossugar_trans"/>
</dbReference>
<evidence type="ECO:0000256" key="5">
    <source>
        <dbReference type="ARBA" id="ARBA00022917"/>
    </source>
</evidence>
<dbReference type="EMBL" id="RKKB01000007">
    <property type="protein sequence ID" value="RPA30381.1"/>
    <property type="molecule type" value="Genomic_DNA"/>
</dbReference>
<evidence type="ECO:0000256" key="10">
    <source>
        <dbReference type="SAM" id="Phobius"/>
    </source>
</evidence>
<evidence type="ECO:0000313" key="15">
    <source>
        <dbReference type="Proteomes" id="UP000278855"/>
    </source>
</evidence>
<evidence type="ECO:0000313" key="12">
    <source>
        <dbReference type="EMBL" id="AZG35696.1"/>
    </source>
</evidence>
<dbReference type="Proteomes" id="UP000278855">
    <property type="component" value="Unassembled WGS sequence"/>
</dbReference>
<dbReference type="Proteomes" id="UP000273778">
    <property type="component" value="Chromosome"/>
</dbReference>
<evidence type="ECO:0000256" key="3">
    <source>
        <dbReference type="ARBA" id="ARBA00022490"/>
    </source>
</evidence>
<evidence type="ECO:0000313" key="14">
    <source>
        <dbReference type="Proteomes" id="UP000273778"/>
    </source>
</evidence>
<evidence type="ECO:0000259" key="11">
    <source>
        <dbReference type="Pfam" id="PF00483"/>
    </source>
</evidence>
<keyword evidence="3" id="KW-0963">Cytoplasm</keyword>
<dbReference type="GO" id="GO:0005085">
    <property type="term" value="F:guanyl-nucleotide exchange factor activity"/>
    <property type="evidence" value="ECO:0007669"/>
    <property type="project" value="TreeGrafter"/>
</dbReference>